<dbReference type="RefSeq" id="WP_073581143.1">
    <property type="nucleotide sequence ID" value="NZ_CBCSEA010000001.1"/>
</dbReference>
<evidence type="ECO:0008006" key="5">
    <source>
        <dbReference type="Google" id="ProtNLM"/>
    </source>
</evidence>
<name>A0A1M7ZTN9_9FLAO</name>
<feature type="transmembrane region" description="Helical" evidence="2">
    <location>
        <begin position="6"/>
        <end position="28"/>
    </location>
</feature>
<sequence length="140" mass="15879">MEKRNLGKLVTGIIVMVFVFIAALMFGLPRYNVWQQEMAGKAEMAKAEQNRRILVEEAKAKLEAEKLNAQAEIERARGMAEAMRVENGTLSETYNQYLFIRTLEKLADKGDLPQIIYVPTNGMVPVMDVSKKSPVKQMQE</sequence>
<evidence type="ECO:0000256" key="2">
    <source>
        <dbReference type="SAM" id="Phobius"/>
    </source>
</evidence>
<reference evidence="4" key="1">
    <citation type="submission" date="2016-12" db="EMBL/GenBank/DDBJ databases">
        <authorList>
            <person name="Varghese N."/>
            <person name="Submissions S."/>
        </authorList>
    </citation>
    <scope>NUCLEOTIDE SEQUENCE [LARGE SCALE GENOMIC DNA]</scope>
    <source>
        <strain evidence="4">DSM 18830</strain>
    </source>
</reference>
<accession>A0A1M7ZTN9</accession>
<dbReference type="AlphaFoldDB" id="A0A1M7ZTN9"/>
<feature type="coiled-coil region" evidence="1">
    <location>
        <begin position="44"/>
        <end position="86"/>
    </location>
</feature>
<keyword evidence="2" id="KW-0812">Transmembrane</keyword>
<dbReference type="STRING" id="416016.SAMN05443547_0545"/>
<keyword evidence="4" id="KW-1185">Reference proteome</keyword>
<keyword evidence="1" id="KW-0175">Coiled coil</keyword>
<organism evidence="3 4">
    <name type="scientific">Flavobacterium cucumis</name>
    <dbReference type="NCBI Taxonomy" id="416016"/>
    <lineage>
        <taxon>Bacteria</taxon>
        <taxon>Pseudomonadati</taxon>
        <taxon>Bacteroidota</taxon>
        <taxon>Flavobacteriia</taxon>
        <taxon>Flavobacteriales</taxon>
        <taxon>Flavobacteriaceae</taxon>
        <taxon>Flavobacterium</taxon>
    </lineage>
</organism>
<protein>
    <recommendedName>
        <fullName evidence="5">Membrane protease subunit</fullName>
    </recommendedName>
</protein>
<evidence type="ECO:0000313" key="4">
    <source>
        <dbReference type="Proteomes" id="UP000184611"/>
    </source>
</evidence>
<dbReference type="OrthoDB" id="1151509at2"/>
<gene>
    <name evidence="3" type="ORF">SAMN05443547_0545</name>
</gene>
<proteinExistence type="predicted"/>
<keyword evidence="2" id="KW-0472">Membrane</keyword>
<evidence type="ECO:0000313" key="3">
    <source>
        <dbReference type="EMBL" id="SHO72218.1"/>
    </source>
</evidence>
<keyword evidence="2" id="KW-1133">Transmembrane helix</keyword>
<evidence type="ECO:0000256" key="1">
    <source>
        <dbReference type="SAM" id="Coils"/>
    </source>
</evidence>
<dbReference type="Proteomes" id="UP000184611">
    <property type="component" value="Unassembled WGS sequence"/>
</dbReference>
<dbReference type="EMBL" id="FRYK01000001">
    <property type="protein sequence ID" value="SHO72218.1"/>
    <property type="molecule type" value="Genomic_DNA"/>
</dbReference>